<dbReference type="Pfam" id="PF00665">
    <property type="entry name" value="rve"/>
    <property type="match status" value="1"/>
</dbReference>
<dbReference type="SUPFAM" id="SSF53098">
    <property type="entry name" value="Ribonuclease H-like"/>
    <property type="match status" value="1"/>
</dbReference>
<dbReference type="GO" id="GO:0015074">
    <property type="term" value="P:DNA integration"/>
    <property type="evidence" value="ECO:0007669"/>
    <property type="project" value="InterPro"/>
</dbReference>
<sequence>MDARARWRILRLHVEDQVPLARLARETDVGLRTLERWHARYRADGYAGLETASRADAGSRRLPPDLVDLIEGLALSKPRPAIATIHRKVTGICAARRWPVPSYSVAWDIVRTLDPGMVTLALEGAASYRDKHELVLRRQAELPNAMWQSDHTMLDILVVGTDGKPARPWLTTILDDCSRAVCGYTVFLGAPSAMNTALALRQAIWHKTDPAWPMCGLPDVLYVDHGSDFTSDQLAHTAVDLHIRLIHSTVARPQGRGKIERFFGTINTELLATLPGHITEGHPWPTPKLSLAALDSALEAFVATYNDRTHSELGTSPRSAWIADGWLPRMPESLEDLDRLLLTVAKTRVVRRDGIRFQGLRYVSPTLAGYVGRSVVIRYDPRDITEIRVFGHDEFVCKAVNQEHHDQKVSLKEIQAARNARRRALRADINERIALVAAPTETPRIVPRQVVGRISLVLNVGVVGSARPRCTSLGRFHEMASWGRSSLYSIR</sequence>
<dbReference type="SUPFAM" id="SSF50610">
    <property type="entry name" value="mu transposase, C-terminal domain"/>
    <property type="match status" value="1"/>
</dbReference>
<evidence type="ECO:0000313" key="2">
    <source>
        <dbReference type="EMBL" id="EYT49973.1"/>
    </source>
</evidence>
<dbReference type="AlphaFoldDB" id="A0A022KUG7"/>
<dbReference type="Gene3D" id="2.30.30.130">
    <property type="entry name" value="Transposase, Mu, C-terminal"/>
    <property type="match status" value="1"/>
</dbReference>
<name>A0A022KUG7_9MICO</name>
<dbReference type="InterPro" id="IPR012337">
    <property type="entry name" value="RNaseH-like_sf"/>
</dbReference>
<dbReference type="InterPro" id="IPR015378">
    <property type="entry name" value="Transposase-like_Mu_C"/>
</dbReference>
<keyword evidence="3" id="KW-1185">Reference proteome</keyword>
<reference evidence="2 3" key="1">
    <citation type="journal article" date="2013" name="Genome Announc.">
        <title>Draft genome sequence of an Actinobacterium, Brachybacterium muris strain UCD-AY4.</title>
        <authorList>
            <person name="Lo J.R."/>
            <person name="Lang J.M."/>
            <person name="Darling A.E."/>
            <person name="Eisen J.A."/>
            <person name="Coil D.A."/>
        </authorList>
    </citation>
    <scope>NUCLEOTIDE SEQUENCE [LARGE SCALE GENOMIC DNA]</scope>
    <source>
        <strain evidence="2 3">UCD-AY4</strain>
    </source>
</reference>
<dbReference type="EMBL" id="AORC01000006">
    <property type="protein sequence ID" value="EYT49973.1"/>
    <property type="molecule type" value="Genomic_DNA"/>
</dbReference>
<dbReference type="InterPro" id="IPR036397">
    <property type="entry name" value="RNaseH_sf"/>
</dbReference>
<protein>
    <submittedName>
        <fullName evidence="2">Transposase</fullName>
    </submittedName>
</protein>
<dbReference type="InterPro" id="IPR009057">
    <property type="entry name" value="Homeodomain-like_sf"/>
</dbReference>
<dbReference type="InterPro" id="IPR009004">
    <property type="entry name" value="Transposase_Mu_C"/>
</dbReference>
<dbReference type="Pfam" id="PF09299">
    <property type="entry name" value="Mu-transpos_C"/>
    <property type="match status" value="1"/>
</dbReference>
<dbReference type="PANTHER" id="PTHR35004">
    <property type="entry name" value="TRANSPOSASE RV3428C-RELATED"/>
    <property type="match status" value="1"/>
</dbReference>
<dbReference type="Gene3D" id="3.30.420.10">
    <property type="entry name" value="Ribonuclease H-like superfamily/Ribonuclease H"/>
    <property type="match status" value="1"/>
</dbReference>
<dbReference type="PROSITE" id="PS50994">
    <property type="entry name" value="INTEGRASE"/>
    <property type="match status" value="1"/>
</dbReference>
<dbReference type="InterPro" id="IPR001584">
    <property type="entry name" value="Integrase_cat-core"/>
</dbReference>
<proteinExistence type="predicted"/>
<dbReference type="GO" id="GO:0003676">
    <property type="term" value="F:nucleic acid binding"/>
    <property type="evidence" value="ECO:0007669"/>
    <property type="project" value="InterPro"/>
</dbReference>
<dbReference type="HOGENOM" id="CLU_028963_0_1_11"/>
<dbReference type="PANTHER" id="PTHR35004:SF6">
    <property type="entry name" value="TRANSPOSASE"/>
    <property type="match status" value="1"/>
</dbReference>
<evidence type="ECO:0000313" key="3">
    <source>
        <dbReference type="Proteomes" id="UP000019754"/>
    </source>
</evidence>
<dbReference type="SUPFAM" id="SSF46689">
    <property type="entry name" value="Homeodomain-like"/>
    <property type="match status" value="1"/>
</dbReference>
<comment type="caution">
    <text evidence="2">The sequence shown here is derived from an EMBL/GenBank/DDBJ whole genome shotgun (WGS) entry which is preliminary data.</text>
</comment>
<dbReference type="RefSeq" id="WP_237738658.1">
    <property type="nucleotide sequence ID" value="NZ_AORC01000006.1"/>
</dbReference>
<organism evidence="2 3">
    <name type="scientific">Brachybacterium muris UCD-AY4</name>
    <dbReference type="NCBI Taxonomy" id="1249481"/>
    <lineage>
        <taxon>Bacteria</taxon>
        <taxon>Bacillati</taxon>
        <taxon>Actinomycetota</taxon>
        <taxon>Actinomycetes</taxon>
        <taxon>Micrococcales</taxon>
        <taxon>Dermabacteraceae</taxon>
        <taxon>Brachybacterium</taxon>
    </lineage>
</organism>
<dbReference type="Pfam" id="PF13384">
    <property type="entry name" value="HTH_23"/>
    <property type="match status" value="1"/>
</dbReference>
<dbReference type="STRING" id="1249481.D641_0106335"/>
<feature type="domain" description="Integrase catalytic" evidence="1">
    <location>
        <begin position="139"/>
        <end position="325"/>
    </location>
</feature>
<accession>A0A022KUG7</accession>
<gene>
    <name evidence="2" type="ORF">D641_0106335</name>
</gene>
<evidence type="ECO:0000259" key="1">
    <source>
        <dbReference type="PROSITE" id="PS50994"/>
    </source>
</evidence>
<dbReference type="Proteomes" id="UP000019754">
    <property type="component" value="Unassembled WGS sequence"/>
</dbReference>